<organism evidence="4 5">
    <name type="scientific">Wickerhamomyces pijperi</name>
    <name type="common">Yeast</name>
    <name type="synonym">Pichia pijperi</name>
    <dbReference type="NCBI Taxonomy" id="599730"/>
    <lineage>
        <taxon>Eukaryota</taxon>
        <taxon>Fungi</taxon>
        <taxon>Dikarya</taxon>
        <taxon>Ascomycota</taxon>
        <taxon>Saccharomycotina</taxon>
        <taxon>Saccharomycetes</taxon>
        <taxon>Phaffomycetales</taxon>
        <taxon>Wickerhamomycetaceae</taxon>
        <taxon>Wickerhamomyces</taxon>
    </lineage>
</organism>
<feature type="compositionally biased region" description="Polar residues" evidence="2">
    <location>
        <begin position="758"/>
        <end position="769"/>
    </location>
</feature>
<evidence type="ECO:0000259" key="3">
    <source>
        <dbReference type="PROSITE" id="PS50888"/>
    </source>
</evidence>
<feature type="compositionally biased region" description="Polar residues" evidence="2">
    <location>
        <begin position="627"/>
        <end position="637"/>
    </location>
</feature>
<feature type="region of interest" description="Disordered" evidence="2">
    <location>
        <begin position="298"/>
        <end position="387"/>
    </location>
</feature>
<feature type="region of interest" description="Disordered" evidence="2">
    <location>
        <begin position="159"/>
        <end position="214"/>
    </location>
</feature>
<feature type="domain" description="BHLH" evidence="3">
    <location>
        <begin position="657"/>
        <end position="711"/>
    </location>
</feature>
<keyword evidence="5" id="KW-1185">Reference proteome</keyword>
<feature type="compositionally biased region" description="Low complexity" evidence="2">
    <location>
        <begin position="504"/>
        <end position="514"/>
    </location>
</feature>
<feature type="compositionally biased region" description="Low complexity" evidence="2">
    <location>
        <begin position="17"/>
        <end position="39"/>
    </location>
</feature>
<feature type="compositionally biased region" description="Polar residues" evidence="2">
    <location>
        <begin position="462"/>
        <end position="473"/>
    </location>
</feature>
<feature type="compositionally biased region" description="Polar residues" evidence="2">
    <location>
        <begin position="71"/>
        <end position="83"/>
    </location>
</feature>
<feature type="compositionally biased region" description="Polar residues" evidence="2">
    <location>
        <begin position="43"/>
        <end position="60"/>
    </location>
</feature>
<reference evidence="4" key="2">
    <citation type="submission" date="2021-01" db="EMBL/GenBank/DDBJ databases">
        <authorList>
            <person name="Schikora-Tamarit M.A."/>
        </authorList>
    </citation>
    <scope>NUCLEOTIDE SEQUENCE</scope>
    <source>
        <strain evidence="4">CBS2887</strain>
    </source>
</reference>
<proteinExistence type="predicted"/>
<dbReference type="Proteomes" id="UP000774326">
    <property type="component" value="Unassembled WGS sequence"/>
</dbReference>
<protein>
    <recommendedName>
        <fullName evidence="3">BHLH domain-containing protein</fullName>
    </recommendedName>
</protein>
<dbReference type="GO" id="GO:0046983">
    <property type="term" value="F:protein dimerization activity"/>
    <property type="evidence" value="ECO:0007669"/>
    <property type="project" value="InterPro"/>
</dbReference>
<evidence type="ECO:0000313" key="5">
    <source>
        <dbReference type="Proteomes" id="UP000774326"/>
    </source>
</evidence>
<reference evidence="4" key="1">
    <citation type="journal article" date="2021" name="Open Biol.">
        <title>Shared evolutionary footprints suggest mitochondrial oxidative damage underlies multiple complex I losses in fungi.</title>
        <authorList>
            <person name="Schikora-Tamarit M.A."/>
            <person name="Marcet-Houben M."/>
            <person name="Nosek J."/>
            <person name="Gabaldon T."/>
        </authorList>
    </citation>
    <scope>NUCLEOTIDE SEQUENCE</scope>
    <source>
        <strain evidence="4">CBS2887</strain>
    </source>
</reference>
<feature type="compositionally biased region" description="Polar residues" evidence="2">
    <location>
        <begin position="7"/>
        <end position="16"/>
    </location>
</feature>
<dbReference type="SMART" id="SM00353">
    <property type="entry name" value="HLH"/>
    <property type="match status" value="1"/>
</dbReference>
<feature type="coiled-coil region" evidence="1">
    <location>
        <begin position="708"/>
        <end position="749"/>
    </location>
</feature>
<dbReference type="EMBL" id="JAEUBG010005377">
    <property type="protein sequence ID" value="KAH3675684.1"/>
    <property type="molecule type" value="Genomic_DNA"/>
</dbReference>
<feature type="region of interest" description="Disordered" evidence="2">
    <location>
        <begin position="1"/>
        <end position="90"/>
    </location>
</feature>
<dbReference type="Pfam" id="PF00010">
    <property type="entry name" value="HLH"/>
    <property type="match status" value="1"/>
</dbReference>
<evidence type="ECO:0000256" key="2">
    <source>
        <dbReference type="SAM" id="MobiDB-lite"/>
    </source>
</evidence>
<evidence type="ECO:0000256" key="1">
    <source>
        <dbReference type="SAM" id="Coils"/>
    </source>
</evidence>
<dbReference type="PROSITE" id="PS50888">
    <property type="entry name" value="BHLH"/>
    <property type="match status" value="1"/>
</dbReference>
<comment type="caution">
    <text evidence="4">The sequence shown here is derived from an EMBL/GenBank/DDBJ whole genome shotgun (WGS) entry which is preliminary data.</text>
</comment>
<feature type="region of interest" description="Disordered" evidence="2">
    <location>
        <begin position="552"/>
        <end position="670"/>
    </location>
</feature>
<evidence type="ECO:0000313" key="4">
    <source>
        <dbReference type="EMBL" id="KAH3675684.1"/>
    </source>
</evidence>
<feature type="compositionally biased region" description="Low complexity" evidence="2">
    <location>
        <begin position="61"/>
        <end position="70"/>
    </location>
</feature>
<dbReference type="InterPro" id="IPR036638">
    <property type="entry name" value="HLH_DNA-bd_sf"/>
</dbReference>
<gene>
    <name evidence="4" type="ORF">WICPIJ_009307</name>
</gene>
<name>A0A9P8PQI1_WICPI</name>
<sequence length="780" mass="83495">MFDHSAEGSTLHSLANTPRSPGTSGSSSTMPPASSAASAHFNLESQFLNFGSPSNQMTSEGGNNCNSNGNMLQNPSQNQTHNPSQLQNQQMSNGQQLLIPTNELNSSEFEQYLHSSGTSSAGHSQNLHGQAHQHQQNWGDFHDLQDIDMNIDYYEQQHNNQQSQHLHQHHPQQQQQHHHQQQHPHSRQNGNGNGNEQNVSPNANTLGSTPHSTASIETGNFEIINQLTSPAIEYSSHFNPIGDHSLNSSHDEPQIQMPNGTGIRPDMVFTPLMSPAVGPVDNNGRKSIIRHFSLNSQSIDVPIPNNHHQQQQQQQQGSTFSPLSSPAIVAKSPGKHRKSLSPPGSTSTPGSSSASSSSAKSSKRGKTPGSTPIVGPTVPGRIAKQSPMIKAKRTASYASTISQLQQQQQQLQHQTNLLLQQQPQQYRPIQPSPVIDFNDISLPDSFGGMAPPAKTNSRKKTSTATTPQLSASSKPLVKPAAPSKDVNPPHSTAVSGRNPVLRASSSSSSINTIGSNGSNISVATATMSSHPPVTPASLMNFKLETSGPPSLTASPVILPSSGSVPTSIPSHSLSQAPPNRRTSSAANSVKITPKSTPLMSASKSSSVSSAPASASTSASVLPPSVATSASLSQSVEQPSAPITAPTTVEEEDMDPNTKKASHKLAEQGRRNRMNKAIQDLANTLPDHLSSTVQIPSKATTVELANLFIQDLIKENEQLRGMLTQHQQQTQQLQTQYQQLQQQHQIQQQHLMNNSHLQFGSEDISSNGSISPLGANNLFDN</sequence>
<accession>A0A9P8PQI1</accession>
<feature type="compositionally biased region" description="Basic residues" evidence="2">
    <location>
        <begin position="166"/>
        <end position="186"/>
    </location>
</feature>
<feature type="compositionally biased region" description="Polar residues" evidence="2">
    <location>
        <begin position="560"/>
        <end position="599"/>
    </location>
</feature>
<feature type="region of interest" description="Disordered" evidence="2">
    <location>
        <begin position="758"/>
        <end position="780"/>
    </location>
</feature>
<feature type="compositionally biased region" description="Polar residues" evidence="2">
    <location>
        <begin position="196"/>
        <end position="214"/>
    </location>
</feature>
<feature type="compositionally biased region" description="Low complexity" evidence="2">
    <location>
        <begin position="341"/>
        <end position="360"/>
    </location>
</feature>
<dbReference type="OrthoDB" id="5344169at2759"/>
<feature type="region of interest" description="Disordered" evidence="2">
    <location>
        <begin position="429"/>
        <end position="514"/>
    </location>
</feature>
<feature type="region of interest" description="Disordered" evidence="2">
    <location>
        <begin position="113"/>
        <end position="136"/>
    </location>
</feature>
<keyword evidence="1" id="KW-0175">Coiled coil</keyword>
<dbReference type="SUPFAM" id="SSF47459">
    <property type="entry name" value="HLH, helix-loop-helix DNA-binding domain"/>
    <property type="match status" value="1"/>
</dbReference>
<feature type="compositionally biased region" description="Low complexity" evidence="2">
    <location>
        <begin position="600"/>
        <end position="626"/>
    </location>
</feature>
<dbReference type="Gene3D" id="4.10.280.10">
    <property type="entry name" value="Helix-loop-helix DNA-binding domain"/>
    <property type="match status" value="1"/>
</dbReference>
<dbReference type="AlphaFoldDB" id="A0A9P8PQI1"/>
<dbReference type="InterPro" id="IPR011598">
    <property type="entry name" value="bHLH_dom"/>
</dbReference>